<sequence>MQAQRVEPGTVQGRRETLDRRTDLALHVVVEVQIQQIVFKAGFQPQAARRRSDLGGGAPHPLAVEVYRRRRNDRRQVLAGRQHDDRQAELVEPRAGVVKLDMHAVFADRAGQRPQREGLRLPQLAVLELGLAGMRAVDRQPVLGRHADRQLLLAGQQRFEFLAFDQRPGRVARRELLEDQQGDSLGAQRQAPGRRAFEDETQLAGRRRARRRLLPRRLVGRPVGDALAGPPGGAAQSKDIVPGALVEKSETALGREGVESFRRRPLARRAGVVRRRRRLAHLPRVAPAARLAADQDGPLAERRGAVALRDGTAAAQPGAVGNRPGRRQRQRIGWPLSGGESLSAEQQRHREVAAQLRPRRLLGPVVGAGALRNATLEVTDQVGNQHLARAAGRRCVPAQRLDQVIGENAHVAVGAQIRELPRPARTEHGAALALGERRRERLPGRREERRRNRRAVQRRGGQRVLDPHPARVAAIEQHQQAARRQRRHVGREVGGGNRAAAHAPSFEIVGNQEILAVLLVAVAAEIDDRRRVVVGGHALGQPVEPGQDALAAALGAAQQADLVGPVGAALRVHQHVVQRARVGRDGGQRRRSFPVPVDGNQQRVGIFETTAHLLPPRIRSSAGLRR</sequence>
<gene>
    <name evidence="2" type="ORF">CAPSK01_001640</name>
</gene>
<organism evidence="2 3">
    <name type="scientific">Candidatus Accumulibacter vicinus</name>
    <dbReference type="NCBI Taxonomy" id="2954382"/>
    <lineage>
        <taxon>Bacteria</taxon>
        <taxon>Pseudomonadati</taxon>
        <taxon>Pseudomonadota</taxon>
        <taxon>Betaproteobacteria</taxon>
        <taxon>Candidatus Accumulibacter</taxon>
    </lineage>
</organism>
<dbReference type="Proteomes" id="UP000019812">
    <property type="component" value="Unassembled WGS sequence"/>
</dbReference>
<reference evidence="2 3" key="1">
    <citation type="submission" date="2014-07" db="EMBL/GenBank/DDBJ databases">
        <title>Expanding our view of genomic diversity in Candidatus Accumulibacter clades.</title>
        <authorList>
            <person name="Skennerton C.T."/>
            <person name="Barr J.J."/>
            <person name="Slater F.R."/>
            <person name="Bond P.L."/>
            <person name="Tyson G.W."/>
        </authorList>
    </citation>
    <scope>NUCLEOTIDE SEQUENCE [LARGE SCALE GENOMIC DNA]</scope>
    <source>
        <strain evidence="3">SK-01</strain>
    </source>
</reference>
<evidence type="ECO:0000313" key="3">
    <source>
        <dbReference type="Proteomes" id="UP000019812"/>
    </source>
</evidence>
<proteinExistence type="predicted"/>
<dbReference type="AlphaFoldDB" id="A0A084Y241"/>
<feature type="region of interest" description="Disordered" evidence="1">
    <location>
        <begin position="176"/>
        <end position="206"/>
    </location>
</feature>
<feature type="compositionally biased region" description="Basic and acidic residues" evidence="1">
    <location>
        <begin position="436"/>
        <end position="450"/>
    </location>
</feature>
<feature type="region of interest" description="Disordered" evidence="1">
    <location>
        <begin position="477"/>
        <end position="498"/>
    </location>
</feature>
<accession>A0A084Y241</accession>
<evidence type="ECO:0000313" key="2">
    <source>
        <dbReference type="EMBL" id="KFB68785.1"/>
    </source>
</evidence>
<name>A0A084Y241_9PROT</name>
<feature type="region of interest" description="Disordered" evidence="1">
    <location>
        <begin position="436"/>
        <end position="465"/>
    </location>
</feature>
<evidence type="ECO:0000256" key="1">
    <source>
        <dbReference type="SAM" id="MobiDB-lite"/>
    </source>
</evidence>
<dbReference type="EMBL" id="JDSS02000019">
    <property type="protein sequence ID" value="KFB68785.1"/>
    <property type="molecule type" value="Genomic_DNA"/>
</dbReference>
<feature type="compositionally biased region" description="Basic residues" evidence="1">
    <location>
        <begin position="451"/>
        <end position="461"/>
    </location>
</feature>
<protein>
    <submittedName>
        <fullName evidence="2">Uncharacterized protein</fullName>
    </submittedName>
</protein>
<comment type="caution">
    <text evidence="2">The sequence shown here is derived from an EMBL/GenBank/DDBJ whole genome shotgun (WGS) entry which is preliminary data.</text>
</comment>